<dbReference type="FunFam" id="1.20.1270.50:FF:000001">
    <property type="entry name" value="Alpha-mannosidase"/>
    <property type="match status" value="1"/>
</dbReference>
<dbReference type="InterPro" id="IPR037094">
    <property type="entry name" value="Glyco_hydro_38_cen_sf"/>
</dbReference>
<dbReference type="Pfam" id="PF01074">
    <property type="entry name" value="Glyco_hydro_38N"/>
    <property type="match status" value="1"/>
</dbReference>
<evidence type="ECO:0000256" key="3">
    <source>
        <dbReference type="ARBA" id="ARBA00022801"/>
    </source>
</evidence>
<feature type="transmembrane region" description="Helical" evidence="9">
    <location>
        <begin position="7"/>
        <end position="28"/>
    </location>
</feature>
<dbReference type="InterPro" id="IPR013780">
    <property type="entry name" value="Glyco_hydro_b"/>
</dbReference>
<dbReference type="Gene3D" id="2.70.98.30">
    <property type="entry name" value="Golgi alpha-mannosidase II, domain 4"/>
    <property type="match status" value="1"/>
</dbReference>
<dbReference type="PANTHER" id="PTHR11607">
    <property type="entry name" value="ALPHA-MANNOSIDASE"/>
    <property type="match status" value="1"/>
</dbReference>
<reference evidence="11 12" key="1">
    <citation type="journal article" date="2017" name="Nat. Ecol. Evol.">
        <title>Scallop genome provides insights into evolution of bilaterian karyotype and development.</title>
        <authorList>
            <person name="Wang S."/>
            <person name="Zhang J."/>
            <person name="Jiao W."/>
            <person name="Li J."/>
            <person name="Xun X."/>
            <person name="Sun Y."/>
            <person name="Guo X."/>
            <person name="Huan P."/>
            <person name="Dong B."/>
            <person name="Zhang L."/>
            <person name="Hu X."/>
            <person name="Sun X."/>
            <person name="Wang J."/>
            <person name="Zhao C."/>
            <person name="Wang Y."/>
            <person name="Wang D."/>
            <person name="Huang X."/>
            <person name="Wang R."/>
            <person name="Lv J."/>
            <person name="Li Y."/>
            <person name="Zhang Z."/>
            <person name="Liu B."/>
            <person name="Lu W."/>
            <person name="Hui Y."/>
            <person name="Liang J."/>
            <person name="Zhou Z."/>
            <person name="Hou R."/>
            <person name="Li X."/>
            <person name="Liu Y."/>
            <person name="Li H."/>
            <person name="Ning X."/>
            <person name="Lin Y."/>
            <person name="Zhao L."/>
            <person name="Xing Q."/>
            <person name="Dou J."/>
            <person name="Li Y."/>
            <person name="Mao J."/>
            <person name="Guo H."/>
            <person name="Dou H."/>
            <person name="Li T."/>
            <person name="Mu C."/>
            <person name="Jiang W."/>
            <person name="Fu Q."/>
            <person name="Fu X."/>
            <person name="Miao Y."/>
            <person name="Liu J."/>
            <person name="Yu Q."/>
            <person name="Li R."/>
            <person name="Liao H."/>
            <person name="Li X."/>
            <person name="Kong Y."/>
            <person name="Jiang Z."/>
            <person name="Chourrout D."/>
            <person name="Li R."/>
            <person name="Bao Z."/>
        </authorList>
    </citation>
    <scope>NUCLEOTIDE SEQUENCE [LARGE SCALE GENOMIC DNA]</scope>
    <source>
        <strain evidence="11 12">PY_sf001</strain>
    </source>
</reference>
<dbReference type="InterPro" id="IPR011682">
    <property type="entry name" value="Glyco_hydro_38_C"/>
</dbReference>
<dbReference type="STRING" id="6573.A0A210QP56"/>
<keyword evidence="3 8" id="KW-0378">Hydrolase</keyword>
<evidence type="ECO:0000313" key="11">
    <source>
        <dbReference type="EMBL" id="OWF50491.1"/>
    </source>
</evidence>
<dbReference type="PANTHER" id="PTHR11607:SF70">
    <property type="entry name" value="ALPHA-MANNOSIDASE"/>
    <property type="match status" value="1"/>
</dbReference>
<evidence type="ECO:0000256" key="2">
    <source>
        <dbReference type="ARBA" id="ARBA00022723"/>
    </source>
</evidence>
<keyword evidence="9" id="KW-1133">Transmembrane helix</keyword>
<dbReference type="SUPFAM" id="SSF88713">
    <property type="entry name" value="Glycoside hydrolase/deacetylase"/>
    <property type="match status" value="1"/>
</dbReference>
<keyword evidence="9" id="KW-0812">Transmembrane</keyword>
<dbReference type="GO" id="GO:0030246">
    <property type="term" value="F:carbohydrate binding"/>
    <property type="evidence" value="ECO:0007669"/>
    <property type="project" value="InterPro"/>
</dbReference>
<comment type="cofactor">
    <cofactor evidence="8">
        <name>Zn(2+)</name>
        <dbReference type="ChEBI" id="CHEBI:29105"/>
    </cofactor>
    <text evidence="8">Binds 1 zinc ion per subunit.</text>
</comment>
<evidence type="ECO:0000313" key="12">
    <source>
        <dbReference type="Proteomes" id="UP000242188"/>
    </source>
</evidence>
<dbReference type="GO" id="GO:0046872">
    <property type="term" value="F:metal ion binding"/>
    <property type="evidence" value="ECO:0007669"/>
    <property type="project" value="UniProtKB-KW"/>
</dbReference>
<proteinExistence type="inferred from homology"/>
<dbReference type="Pfam" id="PF09261">
    <property type="entry name" value="Alpha-mann_mid"/>
    <property type="match status" value="1"/>
</dbReference>
<dbReference type="Gene3D" id="1.20.1270.50">
    <property type="entry name" value="Glycoside hydrolase family 38, central domain"/>
    <property type="match status" value="1"/>
</dbReference>
<evidence type="ECO:0000259" key="10">
    <source>
        <dbReference type="SMART" id="SM00872"/>
    </source>
</evidence>
<dbReference type="GO" id="GO:0004572">
    <property type="term" value="F:mannosyl-oligosaccharide 1,3-1,6-alpha-mannosidase activity"/>
    <property type="evidence" value="ECO:0007669"/>
    <property type="project" value="UniProtKB-EC"/>
</dbReference>
<organism evidence="11 12">
    <name type="scientific">Mizuhopecten yessoensis</name>
    <name type="common">Japanese scallop</name>
    <name type="synonym">Patinopecten yessoensis</name>
    <dbReference type="NCBI Taxonomy" id="6573"/>
    <lineage>
        <taxon>Eukaryota</taxon>
        <taxon>Metazoa</taxon>
        <taxon>Spiralia</taxon>
        <taxon>Lophotrochozoa</taxon>
        <taxon>Mollusca</taxon>
        <taxon>Bivalvia</taxon>
        <taxon>Autobranchia</taxon>
        <taxon>Pteriomorphia</taxon>
        <taxon>Pectinida</taxon>
        <taxon>Pectinoidea</taxon>
        <taxon>Pectinidae</taxon>
        <taxon>Mizuhopecten</taxon>
    </lineage>
</organism>
<dbReference type="Gene3D" id="3.20.110.10">
    <property type="entry name" value="Glycoside hydrolase 38, N terminal domain"/>
    <property type="match status" value="1"/>
</dbReference>
<dbReference type="Pfam" id="PF07748">
    <property type="entry name" value="Glyco_hydro_38C"/>
    <property type="match status" value="1"/>
</dbReference>
<dbReference type="GO" id="GO:0006491">
    <property type="term" value="P:N-glycan processing"/>
    <property type="evidence" value="ECO:0007669"/>
    <property type="project" value="TreeGrafter"/>
</dbReference>
<keyword evidence="5 8" id="KW-0326">Glycosidase</keyword>
<dbReference type="InterPro" id="IPR050843">
    <property type="entry name" value="Glycosyl_Hydrlase_38"/>
</dbReference>
<feature type="domain" description="Glycoside hydrolase family 38 central" evidence="10">
    <location>
        <begin position="463"/>
        <end position="551"/>
    </location>
</feature>
<dbReference type="SUPFAM" id="SSF74650">
    <property type="entry name" value="Galactose mutarotase-like"/>
    <property type="match status" value="1"/>
</dbReference>
<keyword evidence="9" id="KW-0472">Membrane</keyword>
<keyword evidence="12" id="KW-1185">Reference proteome</keyword>
<comment type="catalytic activity">
    <reaction evidence="7">
        <text>N(4)-{beta-D-GlcNAc-(1-&gt;2)-alpha-D-Man-(1-&gt;3)-[alpha-D-Man-(1-&gt;3)-[alpha-D-Man-(1-&gt;6)]-alpha-D-Man-(1-&gt;6)]-beta-D-Man-(1-&gt;4)-beta-D-GlcNAc-(1-&gt;4)-beta-D-GlcNAc}-L-asparaginyl-[protein] + 2 H2O = 2 alpha-D-mannopyranose + an N(4)-{beta-D-GlcNAc-(1-&gt;2)-alpha-D-Man-(1-&gt;3)-[alpha-D-Man-(1-&gt;6)]-beta-D-Man-(1-&gt;4)-beta-D-GlcNAc-(1-&gt;4)-beta-D-GlcNAc}-L-asparaginyl-[protein]</text>
        <dbReference type="Rhea" id="RHEA:56052"/>
        <dbReference type="Rhea" id="RHEA-COMP:14368"/>
        <dbReference type="Rhea" id="RHEA-COMP:14369"/>
        <dbReference type="ChEBI" id="CHEBI:15377"/>
        <dbReference type="ChEBI" id="CHEBI:28729"/>
        <dbReference type="ChEBI" id="CHEBI:60615"/>
        <dbReference type="ChEBI" id="CHEBI:60625"/>
        <dbReference type="EC" id="3.2.1.114"/>
    </reaction>
</comment>
<gene>
    <name evidence="11" type="ORF">KP79_PYT10696</name>
</gene>
<dbReference type="InterPro" id="IPR015341">
    <property type="entry name" value="Glyco_hydro_38_cen"/>
</dbReference>
<name>A0A210QP56_MIZYE</name>
<dbReference type="EC" id="3.2.1.-" evidence="8"/>
<evidence type="ECO:0000256" key="8">
    <source>
        <dbReference type="RuleBase" id="RU361199"/>
    </source>
</evidence>
<sequence>MKRRHLMYLLSGVCGLYLISSVWVMYLLGDEKGRMTVNNLIAYIQHETPDNSRCQVVDLSGMSFDYAKVAIATNKDPWQQLSQATCPSEDAPVDIQMEKEWDHIPINYPNFVFSVSGWIQVVKVKTWRVKPLEVIIVPHSHQDPGWLKTFDQYYTYYTSSTLDLVVDKLTGHPDWTFIWSDVIWLARWWSEASADKKLKLNKVLSSGQLEIVTGGWVMTDEATAHYAAMLSQLTEGHQWLKQNLGITPNVSWAVDPFGHSATMTYLLQRSNLQKMVIQRVSYAVKQHLASGRNLEFYWTQAWDRAHTTASLCHMMPFLSYAIPFSCGPDPQVCCKLDFINSKCYYGQEKVPPIRVDDSNVAYLAEELWEQFQKKAELYQHGVLLVPHGDDFHYRYSTEWDRQLGNLTKLMNFINTNPRMNTKIRFGTLSDYFTALAKKSTATEALQIPTLAGDFFTYTDRADQYWSGYYTSRPHLKHMARKIQAILRSVEILFSLCLAQAIHRSTIERIMEILKDAAKLQTYRQTLALFQHHDAITGTAKRKVVRDYGDRLQNAFVGLSSILCSLLAKELSAKVNIEQVKVQLNNEWTAYGKLLTKRTVVMDGAWDTGHVVVYNSLPHRRQGIVVLHVTESKVKVKDRTTGHYMSCQINPVWSNNGVLQMDVYELVFEVDLPPLSVRTYALTSATDHFPTMASLSVPVSQLPDFRNMDDPGFTLSAIKDALFTIENSYLLASFATCTGKLQYTTRKSDGQTLKSEVKFMTYGTGSKYNIFKDKSGAYTFQPDGAAKPLLDDGVKVYVVEGPVMSKVIAVQSDIVHTTTLHNKSAGVYVDNVVDMSSGQWNNTELVLRLDTAVVDPDNRLCVDLNGFQMYKKRTRKKLTIQGNFYPVTSMAVIETSEERLTLMTSAAHGVASLNPGELEVVLDRRLLQGDWRGLNEGVTDNIPTHSQFVLLFERRHQSPIKEDSLMCYPSPMAMVMSDSLEQPLDILITEQNSDQSQLVRDGLDLPFPQLPFHTHLVSLSFLYMDGGNRSQVLLLIHRRLADCGFLCLDWHCQSQSTGSIDLTINSKSIFIESVEETILTGVKVIQKVKDRRLSVPPMEIKAYRISFT</sequence>
<dbReference type="InterPro" id="IPR000602">
    <property type="entry name" value="Glyco_hydro_38_N"/>
</dbReference>
<dbReference type="SUPFAM" id="SSF88688">
    <property type="entry name" value="Families 57/38 glycoside transferase middle domain"/>
    <property type="match status" value="1"/>
</dbReference>
<dbReference type="InterPro" id="IPR011330">
    <property type="entry name" value="Glyco_hydro/deAcase_b/a-brl"/>
</dbReference>
<accession>A0A210QP56</accession>
<evidence type="ECO:0000256" key="5">
    <source>
        <dbReference type="ARBA" id="ARBA00023295"/>
    </source>
</evidence>
<evidence type="ECO:0000256" key="1">
    <source>
        <dbReference type="ARBA" id="ARBA00009792"/>
    </source>
</evidence>
<comment type="function">
    <text evidence="6">Catalyzes the first committed step in the biosynthesis of complex N-glycans. It controls conversion of high mannose to complex N-glycans; the final hydrolytic step in the N-glycan maturation pathway.</text>
</comment>
<dbReference type="InterPro" id="IPR027291">
    <property type="entry name" value="Glyco_hydro_38_N_sf"/>
</dbReference>
<dbReference type="GO" id="GO:0006013">
    <property type="term" value="P:mannose metabolic process"/>
    <property type="evidence" value="ECO:0007669"/>
    <property type="project" value="InterPro"/>
</dbReference>
<dbReference type="InterPro" id="IPR028995">
    <property type="entry name" value="Glyco_hydro_57/38_cen_sf"/>
</dbReference>
<evidence type="ECO:0000256" key="6">
    <source>
        <dbReference type="ARBA" id="ARBA00059516"/>
    </source>
</evidence>
<evidence type="ECO:0000256" key="9">
    <source>
        <dbReference type="SAM" id="Phobius"/>
    </source>
</evidence>
<dbReference type="AlphaFoldDB" id="A0A210QP56"/>
<keyword evidence="4 8" id="KW-0862">Zinc</keyword>
<protein>
    <recommendedName>
        <fullName evidence="8">Alpha-mannosidase</fullName>
        <ecNumber evidence="8">3.2.1.-</ecNumber>
    </recommendedName>
</protein>
<comment type="caution">
    <text evidence="11">The sequence shown here is derived from an EMBL/GenBank/DDBJ whole genome shotgun (WGS) entry which is preliminary data.</text>
</comment>
<dbReference type="OrthoDB" id="10261055at2759"/>
<evidence type="ECO:0000256" key="7">
    <source>
        <dbReference type="ARBA" id="ARBA00093232"/>
    </source>
</evidence>
<dbReference type="InterPro" id="IPR011013">
    <property type="entry name" value="Gal_mutarotase_sf_dom"/>
</dbReference>
<dbReference type="Proteomes" id="UP000242188">
    <property type="component" value="Unassembled WGS sequence"/>
</dbReference>
<keyword evidence="2 8" id="KW-0479">Metal-binding</keyword>
<comment type="similarity">
    <text evidence="1 8">Belongs to the glycosyl hydrolase 38 family.</text>
</comment>
<dbReference type="Gene3D" id="2.60.40.1180">
    <property type="entry name" value="Golgi alpha-mannosidase II"/>
    <property type="match status" value="1"/>
</dbReference>
<dbReference type="GO" id="GO:0000139">
    <property type="term" value="C:Golgi membrane"/>
    <property type="evidence" value="ECO:0007669"/>
    <property type="project" value="TreeGrafter"/>
</dbReference>
<dbReference type="EMBL" id="NEDP02002593">
    <property type="protein sequence ID" value="OWF50491.1"/>
    <property type="molecule type" value="Genomic_DNA"/>
</dbReference>
<evidence type="ECO:0000256" key="4">
    <source>
        <dbReference type="ARBA" id="ARBA00022833"/>
    </source>
</evidence>
<dbReference type="SMART" id="SM00872">
    <property type="entry name" value="Alpha-mann_mid"/>
    <property type="match status" value="1"/>
</dbReference>